<dbReference type="CDD" id="cd08414">
    <property type="entry name" value="PBP2_LTTR_aromatics_like"/>
    <property type="match status" value="1"/>
</dbReference>
<evidence type="ECO:0000256" key="1">
    <source>
        <dbReference type="ARBA" id="ARBA00009437"/>
    </source>
</evidence>
<keyword evidence="4" id="KW-0804">Transcription</keyword>
<dbReference type="PANTHER" id="PTHR30346">
    <property type="entry name" value="TRANSCRIPTIONAL DUAL REGULATOR HCAR-RELATED"/>
    <property type="match status" value="1"/>
</dbReference>
<feature type="domain" description="LysR substrate-binding" evidence="5">
    <location>
        <begin position="6"/>
        <end position="189"/>
    </location>
</feature>
<protein>
    <submittedName>
        <fullName evidence="6">LysR substrate-binding domain-containing protein</fullName>
    </submittedName>
</protein>
<evidence type="ECO:0000256" key="2">
    <source>
        <dbReference type="ARBA" id="ARBA00023015"/>
    </source>
</evidence>
<dbReference type="PANTHER" id="PTHR30346:SF0">
    <property type="entry name" value="HCA OPERON TRANSCRIPTIONAL ACTIVATOR HCAR"/>
    <property type="match status" value="1"/>
</dbReference>
<dbReference type="Gene3D" id="3.40.190.10">
    <property type="entry name" value="Periplasmic binding protein-like II"/>
    <property type="match status" value="2"/>
</dbReference>
<proteinExistence type="inferred from homology"/>
<dbReference type="SUPFAM" id="SSF53850">
    <property type="entry name" value="Periplasmic binding protein-like II"/>
    <property type="match status" value="1"/>
</dbReference>
<dbReference type="EMBL" id="BAABKM010000004">
    <property type="protein sequence ID" value="GAA4716528.1"/>
    <property type="molecule type" value="Genomic_DNA"/>
</dbReference>
<organism evidence="6 7">
    <name type="scientific">Nocardioides conyzicola</name>
    <dbReference type="NCBI Taxonomy" id="1651781"/>
    <lineage>
        <taxon>Bacteria</taxon>
        <taxon>Bacillati</taxon>
        <taxon>Actinomycetota</taxon>
        <taxon>Actinomycetes</taxon>
        <taxon>Propionibacteriales</taxon>
        <taxon>Nocardioidaceae</taxon>
        <taxon>Nocardioides</taxon>
    </lineage>
</organism>
<evidence type="ECO:0000256" key="3">
    <source>
        <dbReference type="ARBA" id="ARBA00023125"/>
    </source>
</evidence>
<comment type="similarity">
    <text evidence="1">Belongs to the LysR transcriptional regulatory family.</text>
</comment>
<dbReference type="Proteomes" id="UP001499974">
    <property type="component" value="Unassembled WGS sequence"/>
</dbReference>
<keyword evidence="7" id="KW-1185">Reference proteome</keyword>
<keyword evidence="3" id="KW-0238">DNA-binding</keyword>
<gene>
    <name evidence="6" type="ORF">GCM10023349_40380</name>
</gene>
<dbReference type="Gene3D" id="3.40.190.290">
    <property type="match status" value="1"/>
</dbReference>
<accession>A0ABP8XXZ9</accession>
<evidence type="ECO:0000313" key="7">
    <source>
        <dbReference type="Proteomes" id="UP001499974"/>
    </source>
</evidence>
<keyword evidence="2" id="KW-0805">Transcription regulation</keyword>
<dbReference type="InterPro" id="IPR005119">
    <property type="entry name" value="LysR_subst-bd"/>
</dbReference>
<dbReference type="RefSeq" id="WP_345523395.1">
    <property type="nucleotide sequence ID" value="NZ_BAABKM010000004.1"/>
</dbReference>
<reference evidence="7" key="1">
    <citation type="journal article" date="2019" name="Int. J. Syst. Evol. Microbiol.">
        <title>The Global Catalogue of Microorganisms (GCM) 10K type strain sequencing project: providing services to taxonomists for standard genome sequencing and annotation.</title>
        <authorList>
            <consortium name="The Broad Institute Genomics Platform"/>
            <consortium name="The Broad Institute Genome Sequencing Center for Infectious Disease"/>
            <person name="Wu L."/>
            <person name="Ma J."/>
        </authorList>
    </citation>
    <scope>NUCLEOTIDE SEQUENCE [LARGE SCALE GENOMIC DNA]</scope>
    <source>
        <strain evidence="7">JCM 18531</strain>
    </source>
</reference>
<evidence type="ECO:0000256" key="4">
    <source>
        <dbReference type="ARBA" id="ARBA00023163"/>
    </source>
</evidence>
<evidence type="ECO:0000259" key="5">
    <source>
        <dbReference type="Pfam" id="PF03466"/>
    </source>
</evidence>
<dbReference type="Pfam" id="PF03466">
    <property type="entry name" value="LysR_substrate"/>
    <property type="match status" value="1"/>
</dbReference>
<name>A0ABP8XXZ9_9ACTN</name>
<evidence type="ECO:0000313" key="6">
    <source>
        <dbReference type="EMBL" id="GAA4716528.1"/>
    </source>
</evidence>
<comment type="caution">
    <text evidence="6">The sequence shown here is derived from an EMBL/GenBank/DDBJ whole genome shotgun (WGS) entry which is preliminary data.</text>
</comment>
<sequence length="197" mass="22082">MSQAFGHFRVGFVTGATPDKWARTWRERYARDPFELVPVSEEDQEERIREGTLDMTLVRLPVDRDGLHCIPLYDELPVAVIGSEHLLTLAEEVTTADLADEQLVLPHSSGWTPDADQLAWPEMTVKDAVEVVASGTGVVIVPMSVARLHHRKDVTYRVVTDLPATTIGLAWLVDNEDPWVQRFIGIVRGRSERSSRG</sequence>